<proteinExistence type="predicted"/>
<dbReference type="EMBL" id="BPLR01016300">
    <property type="protein sequence ID" value="GIY82879.1"/>
    <property type="molecule type" value="Genomic_DNA"/>
</dbReference>
<keyword evidence="2" id="KW-1185">Reference proteome</keyword>
<name>A0AAV4WMA2_CAEEX</name>
<evidence type="ECO:0000313" key="1">
    <source>
        <dbReference type="EMBL" id="GIY82879.1"/>
    </source>
</evidence>
<protein>
    <submittedName>
        <fullName evidence="1">Uncharacterized protein</fullName>
    </submittedName>
</protein>
<comment type="caution">
    <text evidence="1">The sequence shown here is derived from an EMBL/GenBank/DDBJ whole genome shotgun (WGS) entry which is preliminary data.</text>
</comment>
<accession>A0AAV4WMA2</accession>
<gene>
    <name evidence="1" type="ORF">CEXT_352901</name>
</gene>
<dbReference type="AlphaFoldDB" id="A0AAV4WMA2"/>
<evidence type="ECO:0000313" key="2">
    <source>
        <dbReference type="Proteomes" id="UP001054945"/>
    </source>
</evidence>
<organism evidence="1 2">
    <name type="scientific">Caerostris extrusa</name>
    <name type="common">Bark spider</name>
    <name type="synonym">Caerostris bankana</name>
    <dbReference type="NCBI Taxonomy" id="172846"/>
    <lineage>
        <taxon>Eukaryota</taxon>
        <taxon>Metazoa</taxon>
        <taxon>Ecdysozoa</taxon>
        <taxon>Arthropoda</taxon>
        <taxon>Chelicerata</taxon>
        <taxon>Arachnida</taxon>
        <taxon>Araneae</taxon>
        <taxon>Araneomorphae</taxon>
        <taxon>Entelegynae</taxon>
        <taxon>Araneoidea</taxon>
        <taxon>Araneidae</taxon>
        <taxon>Caerostris</taxon>
    </lineage>
</organism>
<sequence>MYIFPCNRRCHRREYCLGVIASSLHSAERKTRNINTPKSLEQTQEAKSFYPDALFLLHYRFFPSYISFLHSVPGAVKYGFDPDLKCVGGIQKAVWLPVGEIAAV</sequence>
<dbReference type="Proteomes" id="UP001054945">
    <property type="component" value="Unassembled WGS sequence"/>
</dbReference>
<reference evidence="1 2" key="1">
    <citation type="submission" date="2021-06" db="EMBL/GenBank/DDBJ databases">
        <title>Caerostris extrusa draft genome.</title>
        <authorList>
            <person name="Kono N."/>
            <person name="Arakawa K."/>
        </authorList>
    </citation>
    <scope>NUCLEOTIDE SEQUENCE [LARGE SCALE GENOMIC DNA]</scope>
</reference>